<feature type="compositionally biased region" description="Basic residues" evidence="1">
    <location>
        <begin position="425"/>
        <end position="447"/>
    </location>
</feature>
<dbReference type="EMBL" id="VDMD01000254">
    <property type="protein sequence ID" value="TRM55187.1"/>
    <property type="molecule type" value="Genomic_DNA"/>
</dbReference>
<name>A0A550BRK9_9AGAR</name>
<dbReference type="AlphaFoldDB" id="A0A550BRK9"/>
<dbReference type="STRING" id="97359.A0A550BRK9"/>
<dbReference type="OrthoDB" id="3250313at2759"/>
<accession>A0A550BRK9</accession>
<evidence type="ECO:0000313" key="3">
    <source>
        <dbReference type="Proteomes" id="UP000320762"/>
    </source>
</evidence>
<evidence type="ECO:0000313" key="2">
    <source>
        <dbReference type="EMBL" id="TRM55187.1"/>
    </source>
</evidence>
<feature type="region of interest" description="Disordered" evidence="1">
    <location>
        <begin position="40"/>
        <end position="69"/>
    </location>
</feature>
<feature type="compositionally biased region" description="Acidic residues" evidence="1">
    <location>
        <begin position="685"/>
        <end position="695"/>
    </location>
</feature>
<feature type="compositionally biased region" description="Low complexity" evidence="1">
    <location>
        <begin position="457"/>
        <end position="469"/>
    </location>
</feature>
<dbReference type="Proteomes" id="UP000320762">
    <property type="component" value="Unassembled WGS sequence"/>
</dbReference>
<feature type="compositionally biased region" description="Polar residues" evidence="1">
    <location>
        <begin position="385"/>
        <end position="397"/>
    </location>
</feature>
<keyword evidence="3" id="KW-1185">Reference proteome</keyword>
<evidence type="ECO:0000256" key="1">
    <source>
        <dbReference type="SAM" id="MobiDB-lite"/>
    </source>
</evidence>
<proteinExistence type="predicted"/>
<gene>
    <name evidence="2" type="ORF">BD626DRAFT_579200</name>
</gene>
<reference evidence="2 3" key="1">
    <citation type="journal article" date="2019" name="New Phytol.">
        <title>Comparative genomics reveals unique wood-decay strategies and fruiting body development in the Schizophyllaceae.</title>
        <authorList>
            <person name="Almasi E."/>
            <person name="Sahu N."/>
            <person name="Krizsan K."/>
            <person name="Balint B."/>
            <person name="Kovacs G.M."/>
            <person name="Kiss B."/>
            <person name="Cseklye J."/>
            <person name="Drula E."/>
            <person name="Henrissat B."/>
            <person name="Nagy I."/>
            <person name="Chovatia M."/>
            <person name="Adam C."/>
            <person name="LaButti K."/>
            <person name="Lipzen A."/>
            <person name="Riley R."/>
            <person name="Grigoriev I.V."/>
            <person name="Nagy L.G."/>
        </authorList>
    </citation>
    <scope>NUCLEOTIDE SEQUENCE [LARGE SCALE GENOMIC DNA]</scope>
    <source>
        <strain evidence="2 3">NL-1724</strain>
    </source>
</reference>
<feature type="compositionally biased region" description="Polar residues" evidence="1">
    <location>
        <begin position="750"/>
        <end position="762"/>
    </location>
</feature>
<protein>
    <submittedName>
        <fullName evidence="2">Uncharacterized protein</fullName>
    </submittedName>
</protein>
<feature type="compositionally biased region" description="Polar residues" evidence="1">
    <location>
        <begin position="486"/>
        <end position="500"/>
    </location>
</feature>
<feature type="compositionally biased region" description="Basic and acidic residues" evidence="1">
    <location>
        <begin position="606"/>
        <end position="630"/>
    </location>
</feature>
<comment type="caution">
    <text evidence="2">The sequence shown here is derived from an EMBL/GenBank/DDBJ whole genome shotgun (WGS) entry which is preliminary data.</text>
</comment>
<feature type="region of interest" description="Disordered" evidence="1">
    <location>
        <begin position="361"/>
        <end position="397"/>
    </location>
</feature>
<feature type="compositionally biased region" description="Basic and acidic residues" evidence="1">
    <location>
        <begin position="503"/>
        <end position="522"/>
    </location>
</feature>
<sequence>MDYWDNGWRSAYQRVFSLRHFSAYLALTRCYPLLTDSMARTPGASSQASKKKKKPSDGAKKRGRKSKWSPDRVAMLEKWFPSYVEIGGDRKKSVAFWKDFLAEWFSSFPYHDKDSADIPEGLDDKAKEEAEENARAEAQKGARGQLANYFNHRHTQETTTSARPFQDFFDNFLRRVSVKPKRELPWQVYMSMTEHSETIKAEGARLWEAAGKPAKQQLKYNARAALNMYGAESADVREEIEQRCQETYDQRVEEWEKGFDRADLSDEAKQEYRTNLVSVVEPMLSDLLAMAGLTAGVLLAARPPTEDDDDYDTIIIPVGQTIPSEGSLNFEEWKPKIFEEVVVRHFLQFVSKTTEYAAHMDAENDGKGGVSAAPLRNPNKDDEVTTLSNSCAASRATSKGVDELLGDLVDDEAAATAKTSSNPKKAPRGASKKTRTAKHQSKQRRRPINLDDRELTGSETESSSDEGGLNFEARDESDDESSGEDTTFSNGKKSSGNVQKNAAPEENHGPEENDEPVRRFNYTKDWRGRVFGAALRDRINRMPGEERAAFVGRLTNESHVELARQDAIAKSKAELEKNGSVDTLEDILEIARAAMAEGKAASARRRANEAERKAHEAAAHAEENRKRALAKDVAASIAKRRSKRLQAHDEQSESGAGDADGDGNGDKGAMGDDQDGDEGEGRIEEDVEGGIEEDVEGGRRNAAVDAHISNSNEGDPVDRGETVRTANHSTGDGAISPNIAPVGTVKDSDTNLTNSVQSSTLAEHTRSDTREAPTASQQPSTEDVEMGGNDVHDGAHTPDFSLTPEPERDPLLENARAPSVDDRRMGDVRTSSAPEDSCDGVSGGRRGAKRKSTTHDAAQRSADAVPTPEWVAIAHENFGELVNASVDGAAHAVWRRALDEWLTFEQSQGFEGNKNLPTGRARPAEIGLWIKSYRVASYTPKLPEDAGDRAAYVDEYKSAMRLWWSKINPKWRARRDELLVDRKNNGSWVEMHFSGVNGLQSLLKGLHWWFTFERHAEGSLAWLEVARDVEWALHMMNDEIRQVILNRGTIREARQEDVEHINIYAPTHSHHSS</sequence>
<organism evidence="2 3">
    <name type="scientific">Schizophyllum amplum</name>
    <dbReference type="NCBI Taxonomy" id="97359"/>
    <lineage>
        <taxon>Eukaryota</taxon>
        <taxon>Fungi</taxon>
        <taxon>Dikarya</taxon>
        <taxon>Basidiomycota</taxon>
        <taxon>Agaricomycotina</taxon>
        <taxon>Agaricomycetes</taxon>
        <taxon>Agaricomycetidae</taxon>
        <taxon>Agaricales</taxon>
        <taxon>Schizophyllaceae</taxon>
        <taxon>Schizophyllum</taxon>
    </lineage>
</organism>
<feature type="region of interest" description="Disordered" evidence="1">
    <location>
        <begin position="414"/>
        <end position="522"/>
    </location>
</feature>
<feature type="region of interest" description="Disordered" evidence="1">
    <location>
        <begin position="597"/>
        <end position="864"/>
    </location>
</feature>